<protein>
    <submittedName>
        <fullName evidence="7">PAP2 family protein</fullName>
    </submittedName>
</protein>
<comment type="subcellular location">
    <subcellularLocation>
        <location evidence="1">Membrane</location>
        <topology evidence="1">Multi-pass membrane protein</topology>
    </subcellularLocation>
</comment>
<keyword evidence="8" id="KW-1185">Reference proteome</keyword>
<proteinExistence type="predicted"/>
<feature type="transmembrane region" description="Helical" evidence="5">
    <location>
        <begin position="225"/>
        <end position="243"/>
    </location>
</feature>
<dbReference type="EMBL" id="CP031264">
    <property type="protein sequence ID" value="AXI77674.1"/>
    <property type="molecule type" value="Genomic_DNA"/>
</dbReference>
<evidence type="ECO:0000259" key="6">
    <source>
        <dbReference type="Pfam" id="PF14378"/>
    </source>
</evidence>
<evidence type="ECO:0000256" key="5">
    <source>
        <dbReference type="SAM" id="Phobius"/>
    </source>
</evidence>
<feature type="domain" description="Inositolphosphotransferase Aur1/Ipt1" evidence="6">
    <location>
        <begin position="50"/>
        <end position="237"/>
    </location>
</feature>
<evidence type="ECO:0000313" key="7">
    <source>
        <dbReference type="EMBL" id="AXI77674.1"/>
    </source>
</evidence>
<evidence type="ECO:0000313" key="8">
    <source>
        <dbReference type="Proteomes" id="UP000249340"/>
    </source>
</evidence>
<feature type="transmembrane region" description="Helical" evidence="5">
    <location>
        <begin position="172"/>
        <end position="194"/>
    </location>
</feature>
<feature type="transmembrane region" description="Helical" evidence="5">
    <location>
        <begin position="201"/>
        <end position="219"/>
    </location>
</feature>
<dbReference type="RefSeq" id="WP_111490242.1">
    <property type="nucleotide sequence ID" value="NZ_CP031264.1"/>
</dbReference>
<organism evidence="7 8">
    <name type="scientific">Peterkaempfera bronchialis</name>
    <dbReference type="NCBI Taxonomy" id="2126346"/>
    <lineage>
        <taxon>Bacteria</taxon>
        <taxon>Bacillati</taxon>
        <taxon>Actinomycetota</taxon>
        <taxon>Actinomycetes</taxon>
        <taxon>Kitasatosporales</taxon>
        <taxon>Streptomycetaceae</taxon>
        <taxon>Peterkaempfera</taxon>
    </lineage>
</organism>
<evidence type="ECO:0000256" key="2">
    <source>
        <dbReference type="ARBA" id="ARBA00022692"/>
    </source>
</evidence>
<dbReference type="Proteomes" id="UP000249340">
    <property type="component" value="Chromosome"/>
</dbReference>
<dbReference type="AlphaFoldDB" id="A0A345SVB9"/>
<dbReference type="InterPro" id="IPR052185">
    <property type="entry name" value="IPC_Synthase-Related"/>
</dbReference>
<dbReference type="OrthoDB" id="5241565at2"/>
<gene>
    <name evidence="7" type="ORF">C7M71_009705</name>
</gene>
<dbReference type="InterPro" id="IPR026841">
    <property type="entry name" value="Aur1/Ipt1"/>
</dbReference>
<dbReference type="KEGG" id="stri:C7M71_009705"/>
<dbReference type="PANTHER" id="PTHR31310:SF7">
    <property type="entry name" value="PA-PHOSPHATASE RELATED-FAMILY PROTEIN DDB_G0268928"/>
    <property type="match status" value="1"/>
</dbReference>
<feature type="transmembrane region" description="Helical" evidence="5">
    <location>
        <begin position="82"/>
        <end position="100"/>
    </location>
</feature>
<accession>A0A345SVB9</accession>
<evidence type="ECO:0000256" key="4">
    <source>
        <dbReference type="ARBA" id="ARBA00023136"/>
    </source>
</evidence>
<sequence length="274" mass="30276">MSSQTAPPPAGRPRHWWRELLLVVLVYAAYDGSRLVVSGDLTEALRNGHALLSAENLLHLAPEHWLNGAFTRHSWLAVPADFAYATLHYLVTPLILVWLWRRHRDRYRHARTWLAISTVLGLIGFTTMPTAPPRLLESSYGFTDSMQQHAAVGWWGGEASAPKGLGHLTNQFAAMPSLHVGWALWCGLMLWFFARHRLLRIAGLLYPVLIAVVVMGTANHYLLDAVAGCAVMGLGALLAAPALHLTDRTRRRSTVVAARVPAQSRGEQSRVPAP</sequence>
<dbReference type="Pfam" id="PF14378">
    <property type="entry name" value="PAP2_3"/>
    <property type="match status" value="1"/>
</dbReference>
<name>A0A345SVB9_9ACTN</name>
<dbReference type="GO" id="GO:0016020">
    <property type="term" value="C:membrane"/>
    <property type="evidence" value="ECO:0007669"/>
    <property type="project" value="UniProtKB-SubCell"/>
</dbReference>
<reference evidence="8" key="1">
    <citation type="submission" date="2018-07" db="EMBL/GenBank/DDBJ databases">
        <title>Streptacidiphilus bronchialis DSM 106435 chromosome.</title>
        <authorList>
            <person name="Batra D."/>
            <person name="Gulvik C.A."/>
        </authorList>
    </citation>
    <scope>NUCLEOTIDE SEQUENCE [LARGE SCALE GENOMIC DNA]</scope>
    <source>
        <strain evidence="8">DSM 106435</strain>
    </source>
</reference>
<keyword evidence="2 5" id="KW-0812">Transmembrane</keyword>
<dbReference type="CDD" id="cd03386">
    <property type="entry name" value="PAP2_Aur1_like"/>
    <property type="match status" value="1"/>
</dbReference>
<evidence type="ECO:0000256" key="1">
    <source>
        <dbReference type="ARBA" id="ARBA00004141"/>
    </source>
</evidence>
<feature type="transmembrane region" description="Helical" evidence="5">
    <location>
        <begin position="112"/>
        <end position="131"/>
    </location>
</feature>
<keyword evidence="4 5" id="KW-0472">Membrane</keyword>
<evidence type="ECO:0000256" key="3">
    <source>
        <dbReference type="ARBA" id="ARBA00022989"/>
    </source>
</evidence>
<dbReference type="PANTHER" id="PTHR31310">
    <property type="match status" value="1"/>
</dbReference>
<keyword evidence="3 5" id="KW-1133">Transmembrane helix</keyword>